<dbReference type="EMBL" id="BPLR01008933">
    <property type="protein sequence ID" value="GIY28305.1"/>
    <property type="molecule type" value="Genomic_DNA"/>
</dbReference>
<name>A0AAV4S2K2_CAEEX</name>
<proteinExistence type="predicted"/>
<comment type="caution">
    <text evidence="1">The sequence shown here is derived from an EMBL/GenBank/DDBJ whole genome shotgun (WGS) entry which is preliminary data.</text>
</comment>
<protein>
    <submittedName>
        <fullName evidence="1">Uncharacterized protein</fullName>
    </submittedName>
</protein>
<gene>
    <name evidence="1" type="ORF">CEXT_124891</name>
</gene>
<sequence>MHGPKCPQATILPACLSNRPEILIGMLYLKKDSSNSIGCLDEPLQLERVRLGFSAPFILSNYSMDGALAQCSKSFSALLRSCVFNSC</sequence>
<accession>A0AAV4S2K2</accession>
<dbReference type="AlphaFoldDB" id="A0AAV4S2K2"/>
<keyword evidence="2" id="KW-1185">Reference proteome</keyword>
<evidence type="ECO:0000313" key="1">
    <source>
        <dbReference type="EMBL" id="GIY28305.1"/>
    </source>
</evidence>
<organism evidence="1 2">
    <name type="scientific">Caerostris extrusa</name>
    <name type="common">Bark spider</name>
    <name type="synonym">Caerostris bankana</name>
    <dbReference type="NCBI Taxonomy" id="172846"/>
    <lineage>
        <taxon>Eukaryota</taxon>
        <taxon>Metazoa</taxon>
        <taxon>Ecdysozoa</taxon>
        <taxon>Arthropoda</taxon>
        <taxon>Chelicerata</taxon>
        <taxon>Arachnida</taxon>
        <taxon>Araneae</taxon>
        <taxon>Araneomorphae</taxon>
        <taxon>Entelegynae</taxon>
        <taxon>Araneoidea</taxon>
        <taxon>Araneidae</taxon>
        <taxon>Caerostris</taxon>
    </lineage>
</organism>
<dbReference type="Proteomes" id="UP001054945">
    <property type="component" value="Unassembled WGS sequence"/>
</dbReference>
<evidence type="ECO:0000313" key="2">
    <source>
        <dbReference type="Proteomes" id="UP001054945"/>
    </source>
</evidence>
<reference evidence="1 2" key="1">
    <citation type="submission" date="2021-06" db="EMBL/GenBank/DDBJ databases">
        <title>Caerostris extrusa draft genome.</title>
        <authorList>
            <person name="Kono N."/>
            <person name="Arakawa K."/>
        </authorList>
    </citation>
    <scope>NUCLEOTIDE SEQUENCE [LARGE SCALE GENOMIC DNA]</scope>
</reference>